<keyword evidence="1" id="KW-0547">Nucleotide-binding</keyword>
<organism evidence="1">
    <name type="scientific">Trepomonas sp. PC1</name>
    <dbReference type="NCBI Taxonomy" id="1076344"/>
    <lineage>
        <taxon>Eukaryota</taxon>
        <taxon>Metamonada</taxon>
        <taxon>Diplomonadida</taxon>
        <taxon>Hexamitidae</taxon>
        <taxon>Hexamitinae</taxon>
        <taxon>Trepomonas</taxon>
    </lineage>
</organism>
<feature type="non-terminal residue" evidence="1">
    <location>
        <position position="141"/>
    </location>
</feature>
<evidence type="ECO:0000313" key="1">
    <source>
        <dbReference type="EMBL" id="JAP92651.1"/>
    </source>
</evidence>
<reference evidence="1" key="1">
    <citation type="submission" date="2015-07" db="EMBL/GenBank/DDBJ databases">
        <title>Adaptation to a free-living lifestyle via gene acquisitions in the diplomonad Trepomonas sp. PC1.</title>
        <authorList>
            <person name="Xu F."/>
            <person name="Jerlstrom-Hultqvist J."/>
            <person name="Kolisko M."/>
            <person name="Simpson A.G.B."/>
            <person name="Roger A.J."/>
            <person name="Svard S.G."/>
            <person name="Andersson J.O."/>
        </authorList>
    </citation>
    <scope>NUCLEOTIDE SEQUENCE</scope>
    <source>
        <strain evidence="1">PC1</strain>
    </source>
</reference>
<gene>
    <name evidence="1" type="ORF">TPC1_15339</name>
</gene>
<sequence length="141" mass="16342">LKFLDNCLENLKGDSKQLTYRSPKFDFDIDTTQRLERNIAYKEKYRQKLLQMGFSSDQIDPVLTKYQVNLPNFDSAMNEVILMPKIRMLTEIDFQNLSMDFIKADKPKPTQIQEKILTNLFKLNSPAEALLVVATGLGKTY</sequence>
<protein>
    <submittedName>
        <fullName evidence="1">Helicase-related protein</fullName>
    </submittedName>
</protein>
<feature type="non-terminal residue" evidence="1">
    <location>
        <position position="1"/>
    </location>
</feature>
<dbReference type="GO" id="GO:0004386">
    <property type="term" value="F:helicase activity"/>
    <property type="evidence" value="ECO:0007669"/>
    <property type="project" value="UniProtKB-KW"/>
</dbReference>
<dbReference type="AlphaFoldDB" id="A0A146KB02"/>
<accession>A0A146KB02</accession>
<keyword evidence="1" id="KW-0378">Hydrolase</keyword>
<dbReference type="EMBL" id="GDID01003955">
    <property type="protein sequence ID" value="JAP92651.1"/>
    <property type="molecule type" value="Transcribed_RNA"/>
</dbReference>
<proteinExistence type="predicted"/>
<keyword evidence="1" id="KW-0067">ATP-binding</keyword>
<keyword evidence="1" id="KW-0347">Helicase</keyword>
<name>A0A146KB02_9EUKA</name>